<dbReference type="FunFam" id="3.50.50.60:FF:000051">
    <property type="entry name" value="Glutathione reductase"/>
    <property type="match status" value="1"/>
</dbReference>
<evidence type="ECO:0000256" key="2">
    <source>
        <dbReference type="ARBA" id="ARBA00011738"/>
    </source>
</evidence>
<evidence type="ECO:0000256" key="12">
    <source>
        <dbReference type="RuleBase" id="RU003691"/>
    </source>
</evidence>
<reference evidence="15 16" key="1">
    <citation type="submission" date="2024-10" db="EMBL/GenBank/DDBJ databases">
        <title>Updated reference genomes for cyclostephanoid diatoms.</title>
        <authorList>
            <person name="Roberts W.R."/>
            <person name="Alverson A.J."/>
        </authorList>
    </citation>
    <scope>NUCLEOTIDE SEQUENCE [LARGE SCALE GENOMIC DNA]</scope>
    <source>
        <strain evidence="15 16">AJA276-08</strain>
    </source>
</reference>
<evidence type="ECO:0000313" key="15">
    <source>
        <dbReference type="EMBL" id="KAL3784842.1"/>
    </source>
</evidence>
<dbReference type="PRINTS" id="PR00368">
    <property type="entry name" value="FADPNR"/>
</dbReference>
<keyword evidence="6 12" id="KW-0560">Oxidoreductase</keyword>
<feature type="active site" description="Proton acceptor" evidence="9">
    <location>
        <position position="523"/>
    </location>
</feature>
<dbReference type="PRINTS" id="PR00411">
    <property type="entry name" value="PNDRDTASEI"/>
</dbReference>
<accession>A0ABD3PA00</accession>
<gene>
    <name evidence="15" type="ORF">ACHAW5_009061</name>
</gene>
<feature type="domain" description="FAD/NAD(P)-binding" evidence="14">
    <location>
        <begin position="70"/>
        <end position="405"/>
    </location>
</feature>
<evidence type="ECO:0000256" key="7">
    <source>
        <dbReference type="ARBA" id="ARBA00023157"/>
    </source>
</evidence>
<evidence type="ECO:0000256" key="1">
    <source>
        <dbReference type="ARBA" id="ARBA00007532"/>
    </source>
</evidence>
<evidence type="ECO:0000313" key="16">
    <source>
        <dbReference type="Proteomes" id="UP001530315"/>
    </source>
</evidence>
<sequence length="550" mass="60011">MNPAGRLLFAAAATASSASLASSFHLRHRHLLRPIRVLPRIDRDHRLRVSSSSSTSSDDDDDDDDARYDYDLVVIGGGSGGVRASRIAAGYGAKVALLETRMTHGKSPEYSAIGGTCVNVGCVPKKLMVFASRYPGEIKEMGGYGWSGATPGKFDWKVFLENKNQEITRLNNVYQNFVLKNAGVEVIEATGSLRSPHSVAVRHTSTGETSIVTAKNILIAVGGWPHKPDDVPGIEHAITSNEVFYLDEQPRRIVIVGGGFIALEFACIMDGLGSEVTLMYRGDLFLRGFDVDMRVHLREEMERNTNVRLMFNTDPGEIARMDDGTLVVTDRDGNRVGCDAVMYATGRRGKIDGLNLDDPAVGVSTTSTGNFVPVDDYSRTNVPSVYAVGDVTNRIALTPVALMEGHRLADNLFGGKDRRVDHEYVASTVFTTPEIGTVGYTEEEAVAKFGDIDVYRNRFRAMKHSFPKSEAYSLFKLIVETRTGRVVGCHVATDGAGEMIQGVAIALKMGATKEDFDNTIGVHPTSAEELVTMRTPSYHYRGGVRMDKLV</sequence>
<feature type="disulfide bond" description="Redox-active" evidence="11">
    <location>
        <begin position="117"/>
        <end position="122"/>
    </location>
</feature>
<dbReference type="Proteomes" id="UP001530315">
    <property type="component" value="Unassembled WGS sequence"/>
</dbReference>
<evidence type="ECO:0000259" key="14">
    <source>
        <dbReference type="Pfam" id="PF07992"/>
    </source>
</evidence>
<name>A0ABD3PA00_9STRA</name>
<feature type="binding site" evidence="10">
    <location>
        <begin position="257"/>
        <end position="264"/>
    </location>
    <ligand>
        <name>NAD(+)</name>
        <dbReference type="ChEBI" id="CHEBI:57540"/>
    </ligand>
</feature>
<comment type="caution">
    <text evidence="15">The sequence shown here is derived from an EMBL/GenBank/DDBJ whole genome shotgun (WGS) entry which is preliminary data.</text>
</comment>
<dbReference type="Pfam" id="PF02852">
    <property type="entry name" value="Pyr_redox_dim"/>
    <property type="match status" value="1"/>
</dbReference>
<dbReference type="InterPro" id="IPR001100">
    <property type="entry name" value="Pyr_nuc-diS_OxRdtase"/>
</dbReference>
<comment type="cofactor">
    <cofactor evidence="10">
        <name>FAD</name>
        <dbReference type="ChEBI" id="CHEBI:57692"/>
    </cofactor>
    <text evidence="10">Binds 1 FAD per subunit.</text>
</comment>
<dbReference type="PANTHER" id="PTHR42737:SF2">
    <property type="entry name" value="GLUTATHIONE REDUCTASE"/>
    <property type="match status" value="1"/>
</dbReference>
<dbReference type="InterPro" id="IPR023753">
    <property type="entry name" value="FAD/NAD-binding_dom"/>
</dbReference>
<dbReference type="InterPro" id="IPR016156">
    <property type="entry name" value="FAD/NAD-linked_Rdtase_dimer_sf"/>
</dbReference>
<dbReference type="InterPro" id="IPR012999">
    <property type="entry name" value="Pyr_OxRdtase_I_AS"/>
</dbReference>
<keyword evidence="16" id="KW-1185">Reference proteome</keyword>
<feature type="domain" description="Pyridine nucleotide-disulphide oxidoreductase dimerisation" evidence="13">
    <location>
        <begin position="425"/>
        <end position="533"/>
    </location>
</feature>
<keyword evidence="10" id="KW-0520">NAD</keyword>
<dbReference type="AlphaFoldDB" id="A0ABD3PA00"/>
<dbReference type="EMBL" id="JALLAZ020000914">
    <property type="protein sequence ID" value="KAL3784842.1"/>
    <property type="molecule type" value="Genomic_DNA"/>
</dbReference>
<keyword evidence="5" id="KW-0521">NADP</keyword>
<dbReference type="PROSITE" id="PS00076">
    <property type="entry name" value="PYRIDINE_REDOX_1"/>
    <property type="match status" value="1"/>
</dbReference>
<feature type="binding site" evidence="10">
    <location>
        <position position="191"/>
    </location>
    <ligand>
        <name>FAD</name>
        <dbReference type="ChEBI" id="CHEBI:57692"/>
    </ligand>
</feature>
<dbReference type="SUPFAM" id="SSF55424">
    <property type="entry name" value="FAD/NAD-linked reductases, dimerisation (C-terminal) domain"/>
    <property type="match status" value="1"/>
</dbReference>
<feature type="binding site" evidence="10">
    <location>
        <position position="346"/>
    </location>
    <ligand>
        <name>FAD</name>
        <dbReference type="ChEBI" id="CHEBI:57692"/>
    </ligand>
</feature>
<keyword evidence="4 10" id="KW-0274">FAD</keyword>
<evidence type="ECO:0000256" key="9">
    <source>
        <dbReference type="PIRSR" id="PIRSR000350-2"/>
    </source>
</evidence>
<feature type="binding site" evidence="10">
    <location>
        <position position="390"/>
    </location>
    <ligand>
        <name>FAD</name>
        <dbReference type="ChEBI" id="CHEBI:57692"/>
    </ligand>
</feature>
<evidence type="ECO:0000259" key="13">
    <source>
        <dbReference type="Pfam" id="PF02852"/>
    </source>
</evidence>
<keyword evidence="8 12" id="KW-0676">Redox-active center</keyword>
<dbReference type="Pfam" id="PF07992">
    <property type="entry name" value="Pyr_redox_2"/>
    <property type="match status" value="1"/>
</dbReference>
<organism evidence="15 16">
    <name type="scientific">Stephanodiscus triporus</name>
    <dbReference type="NCBI Taxonomy" id="2934178"/>
    <lineage>
        <taxon>Eukaryota</taxon>
        <taxon>Sar</taxon>
        <taxon>Stramenopiles</taxon>
        <taxon>Ochrophyta</taxon>
        <taxon>Bacillariophyta</taxon>
        <taxon>Coscinodiscophyceae</taxon>
        <taxon>Thalassiosirophycidae</taxon>
        <taxon>Stephanodiscales</taxon>
        <taxon>Stephanodiscaceae</taxon>
        <taxon>Stephanodiscus</taxon>
    </lineage>
</organism>
<dbReference type="Gene3D" id="3.50.50.60">
    <property type="entry name" value="FAD/NAD(P)-binding domain"/>
    <property type="match status" value="2"/>
</dbReference>
<keyword evidence="3 12" id="KW-0285">Flavoprotein</keyword>
<dbReference type="InterPro" id="IPR004099">
    <property type="entry name" value="Pyr_nucl-diS_OxRdtase_dimer"/>
</dbReference>
<comment type="subunit">
    <text evidence="2">Homodimer.</text>
</comment>
<dbReference type="NCBIfam" id="NF004776">
    <property type="entry name" value="PRK06116.1"/>
    <property type="match status" value="1"/>
</dbReference>
<evidence type="ECO:0000256" key="5">
    <source>
        <dbReference type="ARBA" id="ARBA00022857"/>
    </source>
</evidence>
<evidence type="ECO:0000256" key="4">
    <source>
        <dbReference type="ARBA" id="ARBA00022827"/>
    </source>
</evidence>
<evidence type="ECO:0000256" key="8">
    <source>
        <dbReference type="ARBA" id="ARBA00023284"/>
    </source>
</evidence>
<dbReference type="InterPro" id="IPR036188">
    <property type="entry name" value="FAD/NAD-bd_sf"/>
</dbReference>
<evidence type="ECO:0000256" key="3">
    <source>
        <dbReference type="ARBA" id="ARBA00022630"/>
    </source>
</evidence>
<dbReference type="Gene3D" id="3.30.390.30">
    <property type="match status" value="1"/>
</dbReference>
<dbReference type="SUPFAM" id="SSF51905">
    <property type="entry name" value="FAD/NAD(P)-binding domain"/>
    <property type="match status" value="1"/>
</dbReference>
<protein>
    <submittedName>
        <fullName evidence="15">Uncharacterized protein</fullName>
    </submittedName>
</protein>
<keyword evidence="10" id="KW-0547">Nucleotide-binding</keyword>
<dbReference type="PIRSF" id="PIRSF000350">
    <property type="entry name" value="Mercury_reductase_MerA"/>
    <property type="match status" value="1"/>
</dbReference>
<evidence type="ECO:0000256" key="10">
    <source>
        <dbReference type="PIRSR" id="PIRSR000350-3"/>
    </source>
</evidence>
<evidence type="ECO:0000256" key="6">
    <source>
        <dbReference type="ARBA" id="ARBA00023002"/>
    </source>
</evidence>
<dbReference type="GO" id="GO:0016491">
    <property type="term" value="F:oxidoreductase activity"/>
    <property type="evidence" value="ECO:0007669"/>
    <property type="project" value="UniProtKB-KW"/>
</dbReference>
<feature type="binding site" evidence="10">
    <location>
        <position position="126"/>
    </location>
    <ligand>
        <name>FAD</name>
        <dbReference type="ChEBI" id="CHEBI:57692"/>
    </ligand>
</feature>
<proteinExistence type="inferred from homology"/>
<keyword evidence="7" id="KW-1015">Disulfide bond</keyword>
<comment type="similarity">
    <text evidence="1 12">Belongs to the class-I pyridine nucleotide-disulfide oxidoreductase family.</text>
</comment>
<dbReference type="PANTHER" id="PTHR42737">
    <property type="entry name" value="GLUTATHIONE REDUCTASE"/>
    <property type="match status" value="1"/>
</dbReference>
<evidence type="ECO:0000256" key="11">
    <source>
        <dbReference type="PIRSR" id="PIRSR000350-4"/>
    </source>
</evidence>
<dbReference type="InterPro" id="IPR046952">
    <property type="entry name" value="GSHR/TRXR-like"/>
</dbReference>